<name>A0ABN6MCB7_9ACTN</name>
<feature type="chain" id="PRO_5046058652" description="Thioredoxin domain-containing protein" evidence="2">
    <location>
        <begin position="28"/>
        <end position="199"/>
    </location>
</feature>
<dbReference type="InterPro" id="IPR050553">
    <property type="entry name" value="Thioredoxin_ResA/DsbE_sf"/>
</dbReference>
<proteinExistence type="predicted"/>
<keyword evidence="5" id="KW-1185">Reference proteome</keyword>
<accession>A0ABN6MCB7</accession>
<dbReference type="InterPro" id="IPR036249">
    <property type="entry name" value="Thioredoxin-like_sf"/>
</dbReference>
<feature type="domain" description="Thioredoxin" evidence="3">
    <location>
        <begin position="61"/>
        <end position="199"/>
    </location>
</feature>
<dbReference type="InterPro" id="IPR000866">
    <property type="entry name" value="AhpC/TSA"/>
</dbReference>
<evidence type="ECO:0000256" key="1">
    <source>
        <dbReference type="SAM" id="MobiDB-lite"/>
    </source>
</evidence>
<dbReference type="PROSITE" id="PS51352">
    <property type="entry name" value="THIOREDOXIN_2"/>
    <property type="match status" value="1"/>
</dbReference>
<gene>
    <name evidence="4" type="ORF">CE91St30_09910</name>
</gene>
<keyword evidence="2" id="KW-0732">Signal</keyword>
<evidence type="ECO:0000256" key="2">
    <source>
        <dbReference type="SAM" id="SignalP"/>
    </source>
</evidence>
<feature type="signal peptide" evidence="2">
    <location>
        <begin position="1"/>
        <end position="27"/>
    </location>
</feature>
<dbReference type="RefSeq" id="WP_244411968.1">
    <property type="nucleotide sequence ID" value="NZ_AP025564.1"/>
</dbReference>
<evidence type="ECO:0000259" key="3">
    <source>
        <dbReference type="PROSITE" id="PS51352"/>
    </source>
</evidence>
<organism evidence="4 5">
    <name type="scientific">Raoultibacter timonensis</name>
    <dbReference type="NCBI Taxonomy" id="1907662"/>
    <lineage>
        <taxon>Bacteria</taxon>
        <taxon>Bacillati</taxon>
        <taxon>Actinomycetota</taxon>
        <taxon>Coriobacteriia</taxon>
        <taxon>Eggerthellales</taxon>
        <taxon>Eggerthellaceae</taxon>
        <taxon>Raoultibacter</taxon>
    </lineage>
</organism>
<feature type="compositionally biased region" description="Low complexity" evidence="1">
    <location>
        <begin position="35"/>
        <end position="55"/>
    </location>
</feature>
<dbReference type="SUPFAM" id="SSF52833">
    <property type="entry name" value="Thioredoxin-like"/>
    <property type="match status" value="1"/>
</dbReference>
<protein>
    <recommendedName>
        <fullName evidence="3">Thioredoxin domain-containing protein</fullName>
    </recommendedName>
</protein>
<dbReference type="EMBL" id="AP025564">
    <property type="protein sequence ID" value="BDE95658.1"/>
    <property type="molecule type" value="Genomic_DNA"/>
</dbReference>
<feature type="region of interest" description="Disordered" evidence="1">
    <location>
        <begin position="35"/>
        <end position="60"/>
    </location>
</feature>
<dbReference type="Proteomes" id="UP001320544">
    <property type="component" value="Chromosome"/>
</dbReference>
<dbReference type="PANTHER" id="PTHR42852:SF13">
    <property type="entry name" value="PROTEIN DIPZ"/>
    <property type="match status" value="1"/>
</dbReference>
<sequence>MIRTAHSNAHRALGLVLALALSLAALAGCSAPAAETDRGSAGSSGSANENGSAQAQKKAKVEEGVEAPDFEFETMDGQTAELSDYRGKVVVLTFWATWCGYCMRDMPELDKIDQAFDSVQIVAINRGDRNADAQAKAEELGYDFAWGLDEDGAIEALYPASGIPYTVVIDENGVVSTVFAGSAQDMYSYLEMAVTKAGA</sequence>
<dbReference type="InterPro" id="IPR013766">
    <property type="entry name" value="Thioredoxin_domain"/>
</dbReference>
<dbReference type="InterPro" id="IPR017937">
    <property type="entry name" value="Thioredoxin_CS"/>
</dbReference>
<dbReference type="PROSITE" id="PS51257">
    <property type="entry name" value="PROKAR_LIPOPROTEIN"/>
    <property type="match status" value="1"/>
</dbReference>
<dbReference type="Gene3D" id="3.40.30.10">
    <property type="entry name" value="Glutaredoxin"/>
    <property type="match status" value="1"/>
</dbReference>
<dbReference type="PROSITE" id="PS00194">
    <property type="entry name" value="THIOREDOXIN_1"/>
    <property type="match status" value="1"/>
</dbReference>
<dbReference type="Pfam" id="PF00578">
    <property type="entry name" value="AhpC-TSA"/>
    <property type="match status" value="1"/>
</dbReference>
<evidence type="ECO:0000313" key="4">
    <source>
        <dbReference type="EMBL" id="BDE95658.1"/>
    </source>
</evidence>
<dbReference type="CDD" id="cd02966">
    <property type="entry name" value="TlpA_like_family"/>
    <property type="match status" value="1"/>
</dbReference>
<dbReference type="PANTHER" id="PTHR42852">
    <property type="entry name" value="THIOL:DISULFIDE INTERCHANGE PROTEIN DSBE"/>
    <property type="match status" value="1"/>
</dbReference>
<reference evidence="4 5" key="1">
    <citation type="submission" date="2022-01" db="EMBL/GenBank/DDBJ databases">
        <title>Novel bile acid biosynthetic pathways are enriched in the microbiome of centenarians.</title>
        <authorList>
            <person name="Sato Y."/>
            <person name="Atarashi K."/>
            <person name="Plichta R.D."/>
            <person name="Arai Y."/>
            <person name="Sasajima S."/>
            <person name="Kearney M.S."/>
            <person name="Suda W."/>
            <person name="Takeshita K."/>
            <person name="Sasaki T."/>
            <person name="Okamoto S."/>
            <person name="Skelly N.A."/>
            <person name="Okamura Y."/>
            <person name="Vlamakis H."/>
            <person name="Li Y."/>
            <person name="Tanoue T."/>
            <person name="Takei H."/>
            <person name="Nittono H."/>
            <person name="Narushima S."/>
            <person name="Irie J."/>
            <person name="Itoh H."/>
            <person name="Moriya K."/>
            <person name="Sugiura Y."/>
            <person name="Suematsu M."/>
            <person name="Moritoki N."/>
            <person name="Shibata S."/>
            <person name="Littman R.D."/>
            <person name="Fischbach A.M."/>
            <person name="Uwamino Y."/>
            <person name="Inoue T."/>
            <person name="Honda A."/>
            <person name="Hattori M."/>
            <person name="Murai T."/>
            <person name="Xavier J.R."/>
            <person name="Hirose N."/>
            <person name="Honda K."/>
        </authorList>
    </citation>
    <scope>NUCLEOTIDE SEQUENCE [LARGE SCALE GENOMIC DNA]</scope>
    <source>
        <strain evidence="4 5">CE91-St30</strain>
    </source>
</reference>
<evidence type="ECO:0000313" key="5">
    <source>
        <dbReference type="Proteomes" id="UP001320544"/>
    </source>
</evidence>